<accession>A0A512MDH9</accession>
<dbReference type="InterPro" id="IPR000683">
    <property type="entry name" value="Gfo/Idh/MocA-like_OxRdtase_N"/>
</dbReference>
<dbReference type="Gene3D" id="3.30.360.10">
    <property type="entry name" value="Dihydrodipicolinate Reductase, domain 2"/>
    <property type="match status" value="1"/>
</dbReference>
<dbReference type="Pfam" id="PF01408">
    <property type="entry name" value="GFO_IDH_MocA"/>
    <property type="match status" value="1"/>
</dbReference>
<dbReference type="PANTHER" id="PTHR43818:SF5">
    <property type="entry name" value="OXIDOREDUCTASE FAMILY PROTEIN"/>
    <property type="match status" value="1"/>
</dbReference>
<name>A0A512MDH9_9BACT</name>
<dbReference type="AlphaFoldDB" id="A0A512MDH9"/>
<dbReference type="RefSeq" id="WP_146853004.1">
    <property type="nucleotide sequence ID" value="NZ_BKAG01000035.1"/>
</dbReference>
<proteinExistence type="predicted"/>
<protein>
    <submittedName>
        <fullName evidence="3">Oxidoreductase</fullName>
    </submittedName>
</protein>
<evidence type="ECO:0000313" key="4">
    <source>
        <dbReference type="Proteomes" id="UP000321577"/>
    </source>
</evidence>
<organism evidence="3 4">
    <name type="scientific">Brevifollis gellanilyticus</name>
    <dbReference type="NCBI Taxonomy" id="748831"/>
    <lineage>
        <taxon>Bacteria</taxon>
        <taxon>Pseudomonadati</taxon>
        <taxon>Verrucomicrobiota</taxon>
        <taxon>Verrucomicrobiia</taxon>
        <taxon>Verrucomicrobiales</taxon>
        <taxon>Verrucomicrobiaceae</taxon>
    </lineage>
</organism>
<dbReference type="OrthoDB" id="9793050at2"/>
<comment type="caution">
    <text evidence="3">The sequence shown here is derived from an EMBL/GenBank/DDBJ whole genome shotgun (WGS) entry which is preliminary data.</text>
</comment>
<dbReference type="EMBL" id="BKAG01000035">
    <property type="protein sequence ID" value="GEP44752.1"/>
    <property type="molecule type" value="Genomic_DNA"/>
</dbReference>
<reference evidence="3 4" key="1">
    <citation type="submission" date="2019-07" db="EMBL/GenBank/DDBJ databases">
        <title>Whole genome shotgun sequence of Brevifollis gellanilyticus NBRC 108608.</title>
        <authorList>
            <person name="Hosoyama A."/>
            <person name="Uohara A."/>
            <person name="Ohji S."/>
            <person name="Ichikawa N."/>
        </authorList>
    </citation>
    <scope>NUCLEOTIDE SEQUENCE [LARGE SCALE GENOMIC DNA]</scope>
    <source>
        <strain evidence="3 4">NBRC 108608</strain>
    </source>
</reference>
<evidence type="ECO:0000313" key="3">
    <source>
        <dbReference type="EMBL" id="GEP44752.1"/>
    </source>
</evidence>
<dbReference type="GO" id="GO:0000166">
    <property type="term" value="F:nucleotide binding"/>
    <property type="evidence" value="ECO:0007669"/>
    <property type="project" value="InterPro"/>
</dbReference>
<evidence type="ECO:0000259" key="2">
    <source>
        <dbReference type="Pfam" id="PF19051"/>
    </source>
</evidence>
<dbReference type="PANTHER" id="PTHR43818">
    <property type="entry name" value="BCDNA.GH03377"/>
    <property type="match status" value="1"/>
</dbReference>
<dbReference type="Gene3D" id="3.40.50.720">
    <property type="entry name" value="NAD(P)-binding Rossmann-like Domain"/>
    <property type="match status" value="1"/>
</dbReference>
<dbReference type="SUPFAM" id="SSF55347">
    <property type="entry name" value="Glyceraldehyde-3-phosphate dehydrogenase-like, C-terminal domain"/>
    <property type="match status" value="1"/>
</dbReference>
<keyword evidence="4" id="KW-1185">Reference proteome</keyword>
<feature type="domain" description="Gfo/Idh/MocA-like oxidoreductase N-terminal" evidence="1">
    <location>
        <begin position="41"/>
        <end position="164"/>
    </location>
</feature>
<evidence type="ECO:0000259" key="1">
    <source>
        <dbReference type="Pfam" id="PF01408"/>
    </source>
</evidence>
<gene>
    <name evidence="3" type="ORF">BGE01nite_40430</name>
</gene>
<dbReference type="Pfam" id="PF19051">
    <property type="entry name" value="GFO_IDH_MocA_C2"/>
    <property type="match status" value="1"/>
</dbReference>
<dbReference type="InterPro" id="IPR043906">
    <property type="entry name" value="Gfo/Idh/MocA_OxRdtase_bact_C"/>
</dbReference>
<dbReference type="Proteomes" id="UP000321577">
    <property type="component" value="Unassembled WGS sequence"/>
</dbReference>
<dbReference type="SUPFAM" id="SSF51735">
    <property type="entry name" value="NAD(P)-binding Rossmann-fold domains"/>
    <property type="match status" value="1"/>
</dbReference>
<dbReference type="InterPro" id="IPR036291">
    <property type="entry name" value="NAD(P)-bd_dom_sf"/>
</dbReference>
<feature type="domain" description="Gfo/Idh/MocA-like oxidoreductase bacterial type C-terminal" evidence="2">
    <location>
        <begin position="204"/>
        <end position="430"/>
    </location>
</feature>
<dbReference type="InterPro" id="IPR050463">
    <property type="entry name" value="Gfo/Idh/MocA_oxidrdct_glycsds"/>
</dbReference>
<sequence length="434" mass="47805">MDTTTMNRRSSLKTILATGIAPLFVPARLLRSQTAPSNKITLGVIGCGSQGVVDMRAFLNHDDVRVVSICDVNRRRIDAAKFHIKEAYGSADVKVHSDFRELNRDAGIDAVLMALPVHWHSIPSEDAVLNGKHIYHEKPMAMSIQEAKVVREAVRKKGVVFQFGTQQRSDMKFRWAAELAQNGRLGKLKEIQVGVPGGKTMPAFAEQPVPADVDWDRWVGPAPMTPFNEEKLKRDNHENITNFSLGMISCWGIHHLDIAQWGNGTDATGPVSVEGHGEYPKDGGCDAVESWKLRFEYANAAPIVFANQGDEIGHGARFIGEKGWVHVLRGKISASDDAILRDPQNKVGTMPIKLHESLEHTRNFIDAIQGKAKTVCDIETAVRSDALPQLAAACLKAKRKLTWDPAAENFGSDAEANALMNHRAMRGGWRLSTV</sequence>